<comment type="caution">
    <text evidence="2">The sequence shown here is derived from an EMBL/GenBank/DDBJ whole genome shotgun (WGS) entry which is preliminary data.</text>
</comment>
<dbReference type="EMBL" id="VSSQ01041042">
    <property type="protein sequence ID" value="MPM94396.1"/>
    <property type="molecule type" value="Genomic_DNA"/>
</dbReference>
<name>A0A645DYH6_9ZZZZ</name>
<dbReference type="AlphaFoldDB" id="A0A645DYH6"/>
<protein>
    <submittedName>
        <fullName evidence="2">Uncharacterized protein</fullName>
    </submittedName>
</protein>
<proteinExistence type="predicted"/>
<organism evidence="2">
    <name type="scientific">bioreactor metagenome</name>
    <dbReference type="NCBI Taxonomy" id="1076179"/>
    <lineage>
        <taxon>unclassified sequences</taxon>
        <taxon>metagenomes</taxon>
        <taxon>ecological metagenomes</taxon>
    </lineage>
</organism>
<reference evidence="2" key="1">
    <citation type="submission" date="2019-08" db="EMBL/GenBank/DDBJ databases">
        <authorList>
            <person name="Kucharzyk K."/>
            <person name="Murdoch R.W."/>
            <person name="Higgins S."/>
            <person name="Loffler F."/>
        </authorList>
    </citation>
    <scope>NUCLEOTIDE SEQUENCE</scope>
</reference>
<feature type="region of interest" description="Disordered" evidence="1">
    <location>
        <begin position="88"/>
        <end position="107"/>
    </location>
</feature>
<gene>
    <name evidence="2" type="ORF">SDC9_141542</name>
</gene>
<evidence type="ECO:0000256" key="1">
    <source>
        <dbReference type="SAM" id="MobiDB-lite"/>
    </source>
</evidence>
<accession>A0A645DYH6</accession>
<sequence length="154" mass="16945">MEFIIQCRIDRQPFDRGQIAARVGGGIGQLEDFPGVRQVAQHNRHALPVFRIESDPGRIGRLGIPDQTQTPEGGFAGFRRRAGCRLQGNPHRRRIGRPLFGRNPELQPHPVAVAGDAVAAERGQPFVRRVKDLNVSLGCARHPVTADHTAQQVA</sequence>
<evidence type="ECO:0000313" key="2">
    <source>
        <dbReference type="EMBL" id="MPM94396.1"/>
    </source>
</evidence>